<gene>
    <name evidence="2" type="ORF">MIMGU_mgv1a014904mg</name>
</gene>
<sequence>MESIAVKFPYLVQKKLKPGQEIRRVAQLDWKIIENDCNKPFVVSGLRIVPLPVMHGEDYVCLGFQFGERYKVAYISDISRFLEPTENYISKDGCQQLDLLILDTLYKKGSHNTHFCFPQTLDAVKRICPKRALLIGMTHEFDHHKDNEFLKDWSQREGIPVELAYDGLRISVDL</sequence>
<dbReference type="STRING" id="4155.A0A022QGN2"/>
<dbReference type="PANTHER" id="PTHR42663:SF6">
    <property type="entry name" value="HYDROLASE C777.06C-RELATED"/>
    <property type="match status" value="1"/>
</dbReference>
<feature type="domain" description="Metallo-beta-lactamase" evidence="1">
    <location>
        <begin position="26"/>
        <end position="136"/>
    </location>
</feature>
<dbReference type="InterPro" id="IPR036866">
    <property type="entry name" value="RibonucZ/Hydroxyglut_hydro"/>
</dbReference>
<evidence type="ECO:0000313" key="2">
    <source>
        <dbReference type="EMBL" id="EYU25675.1"/>
    </source>
</evidence>
<dbReference type="Gene3D" id="3.60.15.10">
    <property type="entry name" value="Ribonuclease Z/Hydroxyacylglutathione hydrolase-like"/>
    <property type="match status" value="1"/>
</dbReference>
<name>A0A022QGN2_ERYGU</name>
<dbReference type="PANTHER" id="PTHR42663">
    <property type="entry name" value="HYDROLASE C777.06C-RELATED-RELATED"/>
    <property type="match status" value="1"/>
</dbReference>
<keyword evidence="3" id="KW-1185">Reference proteome</keyword>
<reference evidence="2 3" key="1">
    <citation type="journal article" date="2013" name="Proc. Natl. Acad. Sci. U.S.A.">
        <title>Fine-scale variation in meiotic recombination in Mimulus inferred from population shotgun sequencing.</title>
        <authorList>
            <person name="Hellsten U."/>
            <person name="Wright K.M."/>
            <person name="Jenkins J."/>
            <person name="Shu S."/>
            <person name="Yuan Y."/>
            <person name="Wessler S.R."/>
            <person name="Schmutz J."/>
            <person name="Willis J.H."/>
            <person name="Rokhsar D.S."/>
        </authorList>
    </citation>
    <scope>NUCLEOTIDE SEQUENCE [LARGE SCALE GENOMIC DNA]</scope>
    <source>
        <strain evidence="3">cv. DUN x IM62</strain>
    </source>
</reference>
<dbReference type="eggNOG" id="ENOG502QWBK">
    <property type="taxonomic scope" value="Eukaryota"/>
</dbReference>
<dbReference type="InterPro" id="IPR001279">
    <property type="entry name" value="Metallo-B-lactamas"/>
</dbReference>
<dbReference type="EMBL" id="KI631928">
    <property type="protein sequence ID" value="EYU25675.1"/>
    <property type="molecule type" value="Genomic_DNA"/>
</dbReference>
<dbReference type="Proteomes" id="UP000030748">
    <property type="component" value="Unassembled WGS sequence"/>
</dbReference>
<accession>A0A022QGN2</accession>
<dbReference type="Pfam" id="PF12706">
    <property type="entry name" value="Lactamase_B_2"/>
    <property type="match status" value="1"/>
</dbReference>
<organism evidence="2 3">
    <name type="scientific">Erythranthe guttata</name>
    <name type="common">Yellow monkey flower</name>
    <name type="synonym">Mimulus guttatus</name>
    <dbReference type="NCBI Taxonomy" id="4155"/>
    <lineage>
        <taxon>Eukaryota</taxon>
        <taxon>Viridiplantae</taxon>
        <taxon>Streptophyta</taxon>
        <taxon>Embryophyta</taxon>
        <taxon>Tracheophyta</taxon>
        <taxon>Spermatophyta</taxon>
        <taxon>Magnoliopsida</taxon>
        <taxon>eudicotyledons</taxon>
        <taxon>Gunneridae</taxon>
        <taxon>Pentapetalae</taxon>
        <taxon>asterids</taxon>
        <taxon>lamiids</taxon>
        <taxon>Lamiales</taxon>
        <taxon>Phrymaceae</taxon>
        <taxon>Erythranthe</taxon>
    </lineage>
</organism>
<dbReference type="AlphaFoldDB" id="A0A022QGN2"/>
<protein>
    <recommendedName>
        <fullName evidence="1">Metallo-beta-lactamase domain-containing protein</fullName>
    </recommendedName>
</protein>
<proteinExistence type="predicted"/>
<evidence type="ECO:0000259" key="1">
    <source>
        <dbReference type="Pfam" id="PF12706"/>
    </source>
</evidence>
<dbReference type="SUPFAM" id="SSF56281">
    <property type="entry name" value="Metallo-hydrolase/oxidoreductase"/>
    <property type="match status" value="1"/>
</dbReference>
<evidence type="ECO:0000313" key="3">
    <source>
        <dbReference type="Proteomes" id="UP000030748"/>
    </source>
</evidence>